<dbReference type="InterPro" id="IPR014832">
    <property type="entry name" value="TnsA_C"/>
</dbReference>
<dbReference type="RefSeq" id="WP_088019606.1">
    <property type="nucleotide sequence ID" value="NZ_CP020880.1"/>
</dbReference>
<dbReference type="Proteomes" id="UP000195573">
    <property type="component" value="Chromosome"/>
</dbReference>
<feature type="domain" description="TnsA endonuclease C-terminal" evidence="1">
    <location>
        <begin position="139"/>
        <end position="211"/>
    </location>
</feature>
<protein>
    <recommendedName>
        <fullName evidence="1">TnsA endonuclease C-terminal domain-containing protein</fullName>
    </recommendedName>
</protein>
<dbReference type="GeneID" id="96740615"/>
<name>A0ABM6KNS9_9BACI</name>
<accession>A0ABM6KNS9</accession>
<evidence type="ECO:0000313" key="2">
    <source>
        <dbReference type="EMBL" id="ART78114.1"/>
    </source>
</evidence>
<keyword evidence="3" id="KW-1185">Reference proteome</keyword>
<dbReference type="Pfam" id="PF08721">
    <property type="entry name" value="Tn7_Tnp_TnsA_C"/>
    <property type="match status" value="1"/>
</dbReference>
<proteinExistence type="predicted"/>
<gene>
    <name evidence="2" type="ORF">B4U37_19640</name>
</gene>
<evidence type="ECO:0000313" key="3">
    <source>
        <dbReference type="Proteomes" id="UP000195573"/>
    </source>
</evidence>
<organism evidence="2 3">
    <name type="scientific">Sutcliffiella horikoshii</name>
    <dbReference type="NCBI Taxonomy" id="79883"/>
    <lineage>
        <taxon>Bacteria</taxon>
        <taxon>Bacillati</taxon>
        <taxon>Bacillota</taxon>
        <taxon>Bacilli</taxon>
        <taxon>Bacillales</taxon>
        <taxon>Bacillaceae</taxon>
        <taxon>Sutcliffiella</taxon>
    </lineage>
</organism>
<dbReference type="EMBL" id="CP020880">
    <property type="protein sequence ID" value="ART78114.1"/>
    <property type="molecule type" value="Genomic_DNA"/>
</dbReference>
<sequence>MKPKNFQPVRKVNNKSSKLYPHSKGSFFSFKMNKEIEYESLSECYFFFFLDLNPKVKKYFPQPMKINIPVKNHEQDFSVWEHVPDVLVYWTSLDKKPTIYQIKYEIDQNDSKQKIANKYCEKYAQKNNYEYRVIEIISVDKTVMKNLKFLHSHLKERSYFKEIIPSILELFAKHTSLTVEEVCEKLNHKYRDLFILPTVYYLLANNLLGTNINVELGLHSVLSKEKYEIKLEKGLALEE</sequence>
<evidence type="ECO:0000259" key="1">
    <source>
        <dbReference type="Pfam" id="PF08721"/>
    </source>
</evidence>
<reference evidence="2 3" key="1">
    <citation type="submission" date="2017-04" db="EMBL/GenBank/DDBJ databases">
        <title>Complete Genome Sequence of the Bacillus horikoshii 20a strain from Cuatro Cienegas, Coahuila, Mexico.</title>
        <authorList>
            <person name="Zarza E."/>
            <person name="Alcaraz L.D."/>
            <person name="Aguilar-Salinas B."/>
            <person name="Islas A."/>
            <person name="Olmedo-Alvarez G."/>
        </authorList>
    </citation>
    <scope>NUCLEOTIDE SEQUENCE [LARGE SCALE GENOMIC DNA]</scope>
    <source>
        <strain evidence="2 3">20a</strain>
    </source>
</reference>